<dbReference type="SMART" id="SM00487">
    <property type="entry name" value="DEXDc"/>
    <property type="match status" value="1"/>
</dbReference>
<feature type="domain" description="Helicase ATP-binding" evidence="13">
    <location>
        <begin position="294"/>
        <end position="461"/>
    </location>
</feature>
<feature type="binding site" evidence="12">
    <location>
        <position position="551"/>
    </location>
    <ligand>
        <name>Zn(2+)</name>
        <dbReference type="ChEBI" id="CHEBI:29105"/>
        <label>2</label>
    </ligand>
</feature>
<dbReference type="Proteomes" id="UP000178606">
    <property type="component" value="Unassembled WGS sequence"/>
</dbReference>
<dbReference type="InterPro" id="IPR041236">
    <property type="entry name" value="PriA_C"/>
</dbReference>
<accession>A0A1F6CAT2</accession>
<dbReference type="InterPro" id="IPR041222">
    <property type="entry name" value="PriA_3primeBD"/>
</dbReference>
<evidence type="ECO:0000256" key="9">
    <source>
        <dbReference type="ARBA" id="ARBA00023125"/>
    </source>
</evidence>
<evidence type="ECO:0000259" key="13">
    <source>
        <dbReference type="PROSITE" id="PS51192"/>
    </source>
</evidence>
<dbReference type="InterPro" id="IPR040498">
    <property type="entry name" value="PriA_CRR"/>
</dbReference>
<feature type="binding site" evidence="12">
    <location>
        <position position="561"/>
    </location>
    <ligand>
        <name>Zn(2+)</name>
        <dbReference type="ChEBI" id="CHEBI:29105"/>
        <label>1</label>
    </ligand>
</feature>
<dbReference type="GO" id="GO:0006310">
    <property type="term" value="P:DNA recombination"/>
    <property type="evidence" value="ECO:0007669"/>
    <property type="project" value="InterPro"/>
</dbReference>
<keyword evidence="7 12" id="KW-0862">Zinc</keyword>
<evidence type="ECO:0000313" key="14">
    <source>
        <dbReference type="EMBL" id="OGG46304.1"/>
    </source>
</evidence>
<protein>
    <recommendedName>
        <fullName evidence="12">Replication restart protein PriA</fullName>
    </recommendedName>
    <alternativeName>
        <fullName evidence="12">ATP-dependent DNA helicase PriA</fullName>
        <ecNumber evidence="12">5.6.2.4</ecNumber>
    </alternativeName>
    <alternativeName>
        <fullName evidence="12">DNA 3'-5' helicase PriA</fullName>
    </alternativeName>
</protein>
<proteinExistence type="inferred from homology"/>
<keyword evidence="2 12" id="KW-0235">DNA replication</keyword>
<dbReference type="CDD" id="cd18804">
    <property type="entry name" value="SF2_C_priA"/>
    <property type="match status" value="1"/>
</dbReference>
<feature type="binding site" evidence="12">
    <location>
        <position position="548"/>
    </location>
    <ligand>
        <name>Zn(2+)</name>
        <dbReference type="ChEBI" id="CHEBI:29105"/>
        <label>2</label>
    </ligand>
</feature>
<feature type="binding site" evidence="12">
    <location>
        <position position="533"/>
    </location>
    <ligand>
        <name>Zn(2+)</name>
        <dbReference type="ChEBI" id="CHEBI:29105"/>
        <label>2</label>
    </ligand>
</feature>
<dbReference type="AlphaFoldDB" id="A0A1F6CAT2"/>
<feature type="binding site" evidence="12">
    <location>
        <position position="564"/>
    </location>
    <ligand>
        <name>Zn(2+)</name>
        <dbReference type="ChEBI" id="CHEBI:29105"/>
        <label>1</label>
    </ligand>
</feature>
<reference evidence="14 15" key="1">
    <citation type="journal article" date="2016" name="Nat. Commun.">
        <title>Thousands of microbial genomes shed light on interconnected biogeochemical processes in an aquifer system.</title>
        <authorList>
            <person name="Anantharaman K."/>
            <person name="Brown C.T."/>
            <person name="Hug L.A."/>
            <person name="Sharon I."/>
            <person name="Castelle C.J."/>
            <person name="Probst A.J."/>
            <person name="Thomas B.C."/>
            <person name="Singh A."/>
            <person name="Wilkins M.J."/>
            <person name="Karaoz U."/>
            <person name="Brodie E.L."/>
            <person name="Williams K.H."/>
            <person name="Hubbard S.S."/>
            <person name="Banfield J.F."/>
        </authorList>
    </citation>
    <scope>NUCLEOTIDE SEQUENCE [LARGE SCALE GENOMIC DNA]</scope>
    <source>
        <strain evidence="15">RIFCSPLOWO2_12_FULL_64_10</strain>
    </source>
</reference>
<dbReference type="PANTHER" id="PTHR30580">
    <property type="entry name" value="PRIMOSOMAL PROTEIN N"/>
    <property type="match status" value="1"/>
</dbReference>
<dbReference type="SUPFAM" id="SSF52540">
    <property type="entry name" value="P-loop containing nucleoside triphosphate hydrolases"/>
    <property type="match status" value="2"/>
</dbReference>
<comment type="function">
    <text evidence="12">Initiates the restart of stalled replication forks, which reloads the replicative helicase on sites other than the origin of replication. Recognizes and binds to abandoned replication forks and remodels them to uncover a helicase loading site. Promotes assembly of the primosome at these replication forks.</text>
</comment>
<evidence type="ECO:0000256" key="1">
    <source>
        <dbReference type="ARBA" id="ARBA00022515"/>
    </source>
</evidence>
<evidence type="ECO:0000313" key="15">
    <source>
        <dbReference type="Proteomes" id="UP000178606"/>
    </source>
</evidence>
<keyword evidence="10 12" id="KW-0413">Isomerase</keyword>
<dbReference type="GO" id="GO:0006270">
    <property type="term" value="P:DNA replication initiation"/>
    <property type="evidence" value="ECO:0007669"/>
    <property type="project" value="TreeGrafter"/>
</dbReference>
<dbReference type="NCBIfam" id="TIGR00595">
    <property type="entry name" value="priA"/>
    <property type="match status" value="1"/>
</dbReference>
<evidence type="ECO:0000256" key="11">
    <source>
        <dbReference type="ARBA" id="ARBA00048988"/>
    </source>
</evidence>
<dbReference type="InterPro" id="IPR011545">
    <property type="entry name" value="DEAD/DEAH_box_helicase_dom"/>
</dbReference>
<dbReference type="Pfam" id="PF18074">
    <property type="entry name" value="PriA_C"/>
    <property type="match status" value="1"/>
</dbReference>
<dbReference type="Pfam" id="PF00271">
    <property type="entry name" value="Helicase_C"/>
    <property type="match status" value="1"/>
</dbReference>
<keyword evidence="3 12" id="KW-0479">Metal-binding</keyword>
<dbReference type="GO" id="GO:0043138">
    <property type="term" value="F:3'-5' DNA helicase activity"/>
    <property type="evidence" value="ECO:0007669"/>
    <property type="project" value="UniProtKB-EC"/>
</dbReference>
<dbReference type="GO" id="GO:1990077">
    <property type="term" value="C:primosome complex"/>
    <property type="evidence" value="ECO:0007669"/>
    <property type="project" value="UniProtKB-UniRule"/>
</dbReference>
<dbReference type="InterPro" id="IPR042115">
    <property type="entry name" value="PriA_3primeBD_sf"/>
</dbReference>
<feature type="binding site" evidence="12">
    <location>
        <position position="524"/>
    </location>
    <ligand>
        <name>Zn(2+)</name>
        <dbReference type="ChEBI" id="CHEBI:29105"/>
        <label>1</label>
    </ligand>
</feature>
<comment type="subunit">
    <text evidence="12">Component of the replication restart primosome.</text>
</comment>
<dbReference type="Pfam" id="PF17764">
    <property type="entry name" value="PriA_3primeBD"/>
    <property type="match status" value="1"/>
</dbReference>
<dbReference type="Pfam" id="PF00270">
    <property type="entry name" value="DEAD"/>
    <property type="match status" value="1"/>
</dbReference>
<comment type="catalytic activity">
    <reaction evidence="11 12">
        <text>ATP + H2O = ADP + phosphate + H(+)</text>
        <dbReference type="Rhea" id="RHEA:13065"/>
        <dbReference type="ChEBI" id="CHEBI:15377"/>
        <dbReference type="ChEBI" id="CHEBI:15378"/>
        <dbReference type="ChEBI" id="CHEBI:30616"/>
        <dbReference type="ChEBI" id="CHEBI:43474"/>
        <dbReference type="ChEBI" id="CHEBI:456216"/>
        <dbReference type="EC" id="5.6.2.4"/>
    </reaction>
</comment>
<dbReference type="Pfam" id="PF18319">
    <property type="entry name" value="Zn_ribbon_PriA"/>
    <property type="match status" value="1"/>
</dbReference>
<dbReference type="EMBL" id="MFKF01000327">
    <property type="protein sequence ID" value="OGG46304.1"/>
    <property type="molecule type" value="Genomic_DNA"/>
</dbReference>
<organism evidence="14 15">
    <name type="scientific">Handelsmanbacteria sp. (strain RIFCSPLOWO2_12_FULL_64_10)</name>
    <dbReference type="NCBI Taxonomy" id="1817868"/>
    <lineage>
        <taxon>Bacteria</taxon>
        <taxon>Candidatus Handelsmaniibacteriota</taxon>
    </lineage>
</organism>
<dbReference type="InterPro" id="IPR014001">
    <property type="entry name" value="Helicase_ATP-bd"/>
</dbReference>
<evidence type="ECO:0000256" key="5">
    <source>
        <dbReference type="ARBA" id="ARBA00022801"/>
    </source>
</evidence>
<comment type="similarity">
    <text evidence="12">Belongs to the helicase family. PriA subfamily.</text>
</comment>
<keyword evidence="9 12" id="KW-0238">DNA-binding</keyword>
<comment type="caution">
    <text evidence="14">The sequence shown here is derived from an EMBL/GenBank/DDBJ whole genome shotgun (WGS) entry which is preliminary data.</text>
</comment>
<feature type="binding site" evidence="12">
    <location>
        <position position="530"/>
    </location>
    <ligand>
        <name>Zn(2+)</name>
        <dbReference type="ChEBI" id="CHEBI:29105"/>
        <label>2</label>
    </ligand>
</feature>
<dbReference type="EC" id="5.6.2.4" evidence="12"/>
<dbReference type="InterPro" id="IPR001650">
    <property type="entry name" value="Helicase_C-like"/>
</dbReference>
<dbReference type="GO" id="GO:0003677">
    <property type="term" value="F:DNA binding"/>
    <property type="evidence" value="ECO:0007669"/>
    <property type="project" value="UniProtKB-UniRule"/>
</dbReference>
<comment type="catalytic activity">
    <reaction evidence="12">
        <text>Couples ATP hydrolysis with the unwinding of duplex DNA by translocating in the 3'-5' direction.</text>
        <dbReference type="EC" id="5.6.2.4"/>
    </reaction>
</comment>
<keyword evidence="6 12" id="KW-0347">Helicase</keyword>
<dbReference type="GO" id="GO:0016887">
    <property type="term" value="F:ATP hydrolysis activity"/>
    <property type="evidence" value="ECO:0007669"/>
    <property type="project" value="RHEA"/>
</dbReference>
<keyword evidence="5 12" id="KW-0378">Hydrolase</keyword>
<dbReference type="GO" id="GO:0005524">
    <property type="term" value="F:ATP binding"/>
    <property type="evidence" value="ECO:0007669"/>
    <property type="project" value="UniProtKB-UniRule"/>
</dbReference>
<dbReference type="PANTHER" id="PTHR30580:SF0">
    <property type="entry name" value="PRIMOSOMAL PROTEIN N"/>
    <property type="match status" value="1"/>
</dbReference>
<dbReference type="GO" id="GO:0006302">
    <property type="term" value="P:double-strand break repair"/>
    <property type="evidence" value="ECO:0007669"/>
    <property type="project" value="InterPro"/>
</dbReference>
<keyword evidence="8 12" id="KW-0067">ATP-binding</keyword>
<evidence type="ECO:0000256" key="7">
    <source>
        <dbReference type="ARBA" id="ARBA00022833"/>
    </source>
</evidence>
<dbReference type="GO" id="GO:0008270">
    <property type="term" value="F:zinc ion binding"/>
    <property type="evidence" value="ECO:0007669"/>
    <property type="project" value="UniProtKB-UniRule"/>
</dbReference>
<feature type="binding site" evidence="12">
    <location>
        <position position="521"/>
    </location>
    <ligand>
        <name>Zn(2+)</name>
        <dbReference type="ChEBI" id="CHEBI:29105"/>
        <label>1</label>
    </ligand>
</feature>
<name>A0A1F6CAT2_HANXR</name>
<evidence type="ECO:0000256" key="2">
    <source>
        <dbReference type="ARBA" id="ARBA00022705"/>
    </source>
</evidence>
<dbReference type="NCBIfam" id="NF004066">
    <property type="entry name" value="PRK05580.1-3"/>
    <property type="match status" value="1"/>
</dbReference>
<dbReference type="FunFam" id="3.40.1440.60:FF:000001">
    <property type="entry name" value="Primosomal protein N"/>
    <property type="match status" value="1"/>
</dbReference>
<dbReference type="InterPro" id="IPR027417">
    <property type="entry name" value="P-loop_NTPase"/>
</dbReference>
<keyword evidence="4 12" id="KW-0547">Nucleotide-binding</keyword>
<dbReference type="FunFam" id="3.40.50.300:FF:000489">
    <property type="entry name" value="Primosome assembly protein PriA"/>
    <property type="match status" value="1"/>
</dbReference>
<dbReference type="SMART" id="SM00490">
    <property type="entry name" value="HELICc"/>
    <property type="match status" value="1"/>
</dbReference>
<evidence type="ECO:0000256" key="4">
    <source>
        <dbReference type="ARBA" id="ARBA00022741"/>
    </source>
</evidence>
<comment type="cofactor">
    <cofactor evidence="12">
        <name>Zn(2+)</name>
        <dbReference type="ChEBI" id="CHEBI:29105"/>
    </cofactor>
    <text evidence="12">Binds 2 zinc ions per subunit.</text>
</comment>
<dbReference type="CDD" id="cd17929">
    <property type="entry name" value="DEXHc_priA"/>
    <property type="match status" value="1"/>
</dbReference>
<sequence>MEPLFAEVAVPAPRTSPFTYRVPEGLGERIQEGMRVVVPLGGRQVTGVVVGLSETCGLAEVRDVVGLLDEGPAFDRGMLDFCRWVADYYLCGWGEALRTALPSGIGAGSVRNLVLLPRYARATADDLELRTDQEREAFASLAAHGRVGVEALRRRYGAAAARRVISALGRAGIAEVRSEARGPRVQVKQERVAVLASSDPRWAEVESATLDRRAPRQAACLRLLAARGGRATTVELAEEGVDGGALRALVRRRFVKVVAEEVERDPYGDVAFDAPEARTPTPEQAEAIRDIEARLASGGFQAALLHGVTGSGKTFVYLRAIERTLAGGRGAILLVPEIGLTAQTVRPFRGRFGDGVAVLHSALSDGERYDMWRSVLRGERRVVIGTRSAVFAPVRDLGLIVLDEEHDPSYKEHDRDPRYHARDAALMRAKLCGAVALLGSATPSLESEWNGRSGKFARLGLPHRIDRRPMPPVTLVDMRQEGGGGVIFSKPLRERIQARLRAGERTILLQNRRGYAPFVQCADCGEAIRCRNCAVTMTFHAPRRRMVCHYCGLSQAAPAVCPSCQGPGLRYGGIGTQRVEEALLAQFSGVRVLRMDVDTTRRKGAHGRLLDAFRRGEADVLLGTQMVAKGLDFPGVTLVGVISADTALYMPDFRAPERTFQLLTQVAGRSGRGERPGEVVIQTYRPDDDAIRAACAHDFDAFSERELGNRRALGYPPFGRLIAFLFRGREEAGVTAEAGACAEHLRSAASGGGIEVLGPAAAPLARLKGEYRWQVVLKGAASSSLRRLAREGIDRFGARPRPGVRMSVDVDPVSLL</sequence>
<keyword evidence="1 12" id="KW-0639">Primosome</keyword>
<gene>
    <name evidence="12" type="primary">priA</name>
    <name evidence="14" type="ORF">A3F84_02445</name>
</gene>
<dbReference type="Gene3D" id="3.40.1440.60">
    <property type="entry name" value="PriA, 3(prime) DNA-binding domain"/>
    <property type="match status" value="1"/>
</dbReference>
<dbReference type="HAMAP" id="MF_00983">
    <property type="entry name" value="PriA"/>
    <property type="match status" value="1"/>
</dbReference>
<dbReference type="InterPro" id="IPR005259">
    <property type="entry name" value="PriA"/>
</dbReference>
<evidence type="ECO:0000256" key="3">
    <source>
        <dbReference type="ARBA" id="ARBA00022723"/>
    </source>
</evidence>
<dbReference type="GO" id="GO:0006269">
    <property type="term" value="P:DNA replication, synthesis of primer"/>
    <property type="evidence" value="ECO:0007669"/>
    <property type="project" value="UniProtKB-KW"/>
</dbReference>
<dbReference type="Gene3D" id="3.40.50.300">
    <property type="entry name" value="P-loop containing nucleotide triphosphate hydrolases"/>
    <property type="match status" value="2"/>
</dbReference>
<evidence type="ECO:0000256" key="8">
    <source>
        <dbReference type="ARBA" id="ARBA00022840"/>
    </source>
</evidence>
<dbReference type="PROSITE" id="PS51192">
    <property type="entry name" value="HELICASE_ATP_BIND_1"/>
    <property type="match status" value="1"/>
</dbReference>
<evidence type="ECO:0000256" key="10">
    <source>
        <dbReference type="ARBA" id="ARBA00023235"/>
    </source>
</evidence>
<evidence type="ECO:0000256" key="12">
    <source>
        <dbReference type="HAMAP-Rule" id="MF_00983"/>
    </source>
</evidence>
<evidence type="ECO:0000256" key="6">
    <source>
        <dbReference type="ARBA" id="ARBA00022806"/>
    </source>
</evidence>